<evidence type="ECO:0000313" key="1">
    <source>
        <dbReference type="EnsemblMetazoa" id="RPRC009483-PA"/>
    </source>
</evidence>
<dbReference type="HOGENOM" id="CLU_2429826_0_0_1"/>
<proteinExistence type="predicted"/>
<dbReference type="InterPro" id="IPR012337">
    <property type="entry name" value="RNaseH-like_sf"/>
</dbReference>
<dbReference type="VEuPathDB" id="VectorBase:RPRC009483"/>
<reference evidence="1" key="1">
    <citation type="submission" date="2015-05" db="UniProtKB">
        <authorList>
            <consortium name="EnsemblMetazoa"/>
        </authorList>
    </citation>
    <scope>IDENTIFICATION</scope>
</reference>
<dbReference type="AlphaFoldDB" id="T1HZL3"/>
<dbReference type="EMBL" id="ACPB03012591">
    <property type="status" value="NOT_ANNOTATED_CDS"/>
    <property type="molecule type" value="Genomic_DNA"/>
</dbReference>
<dbReference type="GO" id="GO:0003676">
    <property type="term" value="F:nucleic acid binding"/>
    <property type="evidence" value="ECO:0007669"/>
    <property type="project" value="InterPro"/>
</dbReference>
<dbReference type="InterPro" id="IPR002156">
    <property type="entry name" value="RNaseH_domain"/>
</dbReference>
<evidence type="ECO:0000313" key="2">
    <source>
        <dbReference type="Proteomes" id="UP000015103"/>
    </source>
</evidence>
<dbReference type="GO" id="GO:0004523">
    <property type="term" value="F:RNA-DNA hybrid ribonuclease activity"/>
    <property type="evidence" value="ECO:0007669"/>
    <property type="project" value="InterPro"/>
</dbReference>
<dbReference type="SUPFAM" id="SSF53098">
    <property type="entry name" value="Ribonuclease H-like"/>
    <property type="match status" value="1"/>
</dbReference>
<organism evidence="1 2">
    <name type="scientific">Rhodnius prolixus</name>
    <name type="common">Triatomid bug</name>
    <dbReference type="NCBI Taxonomy" id="13249"/>
    <lineage>
        <taxon>Eukaryota</taxon>
        <taxon>Metazoa</taxon>
        <taxon>Ecdysozoa</taxon>
        <taxon>Arthropoda</taxon>
        <taxon>Hexapoda</taxon>
        <taxon>Insecta</taxon>
        <taxon>Pterygota</taxon>
        <taxon>Neoptera</taxon>
        <taxon>Paraneoptera</taxon>
        <taxon>Hemiptera</taxon>
        <taxon>Heteroptera</taxon>
        <taxon>Panheteroptera</taxon>
        <taxon>Cimicomorpha</taxon>
        <taxon>Reduviidae</taxon>
        <taxon>Triatominae</taxon>
        <taxon>Rhodnius</taxon>
    </lineage>
</organism>
<dbReference type="PROSITE" id="PS50879">
    <property type="entry name" value="RNASE_H_1"/>
    <property type="match status" value="1"/>
</dbReference>
<name>T1HZL3_RHOPR</name>
<dbReference type="EnsemblMetazoa" id="RPRC009483-RA">
    <property type="protein sequence ID" value="RPRC009483-PA"/>
    <property type="gene ID" value="RPRC009483"/>
</dbReference>
<dbReference type="Proteomes" id="UP000015103">
    <property type="component" value="Unassembled WGS sequence"/>
</dbReference>
<accession>T1HZL3</accession>
<protein>
    <submittedName>
        <fullName evidence="1">RNase H domain-containing protein</fullName>
    </submittedName>
</protein>
<keyword evidence="2" id="KW-1185">Reference proteome</keyword>
<sequence length="91" mass="10256">MVQELSGCPEGKLVTKIRSFWFWVPGYSVHKGNEAADLLAREGSAGHFVGFGVLFWGSQVCNETAAINLWVQSRSQEWWLASRNWTSVRPV</sequence>
<dbReference type="InParanoid" id="T1HZL3"/>